<dbReference type="EMBL" id="AFRT01005969">
    <property type="protein sequence ID" value="ELU35610.1"/>
    <property type="molecule type" value="Genomic_DNA"/>
</dbReference>
<evidence type="ECO:0000256" key="1">
    <source>
        <dbReference type="SAM" id="MobiDB-lite"/>
    </source>
</evidence>
<feature type="transmembrane region" description="Helical" evidence="2">
    <location>
        <begin position="39"/>
        <end position="58"/>
    </location>
</feature>
<feature type="compositionally biased region" description="Basic and acidic residues" evidence="1">
    <location>
        <begin position="21"/>
        <end position="31"/>
    </location>
</feature>
<keyword evidence="2" id="KW-0812">Transmembrane</keyword>
<keyword evidence="2" id="KW-1133">Transmembrane helix</keyword>
<dbReference type="HOGENOM" id="CLU_2051248_0_0_1"/>
<proteinExistence type="predicted"/>
<protein>
    <submittedName>
        <fullName evidence="3">Uncharacterized protein</fullName>
    </submittedName>
</protein>
<feature type="compositionally biased region" description="Basic residues" evidence="1">
    <location>
        <begin position="1"/>
        <end position="20"/>
    </location>
</feature>
<comment type="caution">
    <text evidence="3">The sequence shown here is derived from an EMBL/GenBank/DDBJ whole genome shotgun (WGS) entry which is preliminary data.</text>
</comment>
<organism evidence="3 4">
    <name type="scientific">Thanatephorus cucumeris (strain AG1-IA)</name>
    <name type="common">Rice sheath blight fungus</name>
    <name type="synonym">Rhizoctonia solani</name>
    <dbReference type="NCBI Taxonomy" id="983506"/>
    <lineage>
        <taxon>Eukaryota</taxon>
        <taxon>Fungi</taxon>
        <taxon>Dikarya</taxon>
        <taxon>Basidiomycota</taxon>
        <taxon>Agaricomycotina</taxon>
        <taxon>Agaricomycetes</taxon>
        <taxon>Cantharellales</taxon>
        <taxon>Ceratobasidiaceae</taxon>
        <taxon>Rhizoctonia</taxon>
        <taxon>Rhizoctonia solani AG-1</taxon>
    </lineage>
</organism>
<name>L8WCC3_THACA</name>
<feature type="region of interest" description="Disordered" evidence="1">
    <location>
        <begin position="1"/>
        <end position="31"/>
    </location>
</feature>
<evidence type="ECO:0000313" key="4">
    <source>
        <dbReference type="Proteomes" id="UP000011668"/>
    </source>
</evidence>
<dbReference type="AlphaFoldDB" id="L8WCC3"/>
<accession>L8WCC3</accession>
<dbReference type="Proteomes" id="UP000011668">
    <property type="component" value="Unassembled WGS sequence"/>
</dbReference>
<keyword evidence="2" id="KW-0472">Membrane</keyword>
<keyword evidence="4" id="KW-1185">Reference proteome</keyword>
<gene>
    <name evidence="3" type="ORF">AG1IA_10360</name>
</gene>
<reference evidence="3 4" key="1">
    <citation type="journal article" date="2013" name="Nat. Commun.">
        <title>The evolution and pathogenic mechanisms of the rice sheath blight pathogen.</title>
        <authorList>
            <person name="Zheng A."/>
            <person name="Lin R."/>
            <person name="Xu L."/>
            <person name="Qin P."/>
            <person name="Tang C."/>
            <person name="Ai P."/>
            <person name="Zhang D."/>
            <person name="Liu Y."/>
            <person name="Sun Z."/>
            <person name="Feng H."/>
            <person name="Wang Y."/>
            <person name="Chen Y."/>
            <person name="Liang X."/>
            <person name="Fu R."/>
            <person name="Li Q."/>
            <person name="Zhang J."/>
            <person name="Yu X."/>
            <person name="Xie Z."/>
            <person name="Ding L."/>
            <person name="Guan P."/>
            <person name="Tang J."/>
            <person name="Liang Y."/>
            <person name="Wang S."/>
            <person name="Deng Q."/>
            <person name="Li S."/>
            <person name="Zhu J."/>
            <person name="Wang L."/>
            <person name="Liu H."/>
            <person name="Li P."/>
        </authorList>
    </citation>
    <scope>NUCLEOTIDE SEQUENCE [LARGE SCALE GENOMIC DNA]</scope>
    <source>
        <strain evidence="4">AG-1 IA</strain>
    </source>
</reference>
<sequence>MEKGTGRFRREKGTVHRPKKTVAEQRQEQERGMKVPGSFVVLVAVAAVGVASIQNWIARKRSGQMARGCILVAAGVDDIVGVDRNLGRMVRGKRPAFGRDRQHWMQRVTADLDDDDRRRD</sequence>
<evidence type="ECO:0000313" key="3">
    <source>
        <dbReference type="EMBL" id="ELU35610.1"/>
    </source>
</evidence>
<evidence type="ECO:0000256" key="2">
    <source>
        <dbReference type="SAM" id="Phobius"/>
    </source>
</evidence>